<dbReference type="Pfam" id="PF14568">
    <property type="entry name" value="SUKH_6"/>
    <property type="match status" value="1"/>
</dbReference>
<evidence type="ECO:0008006" key="3">
    <source>
        <dbReference type="Google" id="ProtNLM"/>
    </source>
</evidence>
<dbReference type="Proteomes" id="UP001149074">
    <property type="component" value="Unassembled WGS sequence"/>
</dbReference>
<keyword evidence="2" id="KW-1185">Reference proteome</keyword>
<name>A0A9W9G4X0_9EURO</name>
<proteinExistence type="predicted"/>
<dbReference type="GeneID" id="81353330"/>
<dbReference type="RefSeq" id="XP_056479392.1">
    <property type="nucleotide sequence ID" value="XM_056614351.1"/>
</dbReference>
<dbReference type="AlphaFoldDB" id="A0A9W9G4X0"/>
<gene>
    <name evidence="1" type="ORF">N7532_001857</name>
</gene>
<evidence type="ECO:0000313" key="1">
    <source>
        <dbReference type="EMBL" id="KAJ5111322.1"/>
    </source>
</evidence>
<sequence>MRSTVTRIIETFNAPESTVKTAWEDTEAKLQTALPNDYKELIDRMGGGYIEEYMHILEPNCRNKHYDLVDMTDERTEANEMMWDIEEKPPELQIEGCFVIPWATTDNGEYLFWRCLPGQHPDEWTVLVNQGRDWTWEHHDMNCTEFLFATLTKEIRSKILYDDFPLARHVFARFTPKEFTRPRGTLRERFARRS</sequence>
<comment type="caution">
    <text evidence="1">The sequence shown here is derived from an EMBL/GenBank/DDBJ whole genome shotgun (WGS) entry which is preliminary data.</text>
</comment>
<accession>A0A9W9G4X0</accession>
<reference evidence="1" key="2">
    <citation type="journal article" date="2023" name="IMA Fungus">
        <title>Comparative genomic study of the Penicillium genus elucidates a diverse pangenome and 15 lateral gene transfer events.</title>
        <authorList>
            <person name="Petersen C."/>
            <person name="Sorensen T."/>
            <person name="Nielsen M.R."/>
            <person name="Sondergaard T.E."/>
            <person name="Sorensen J.L."/>
            <person name="Fitzpatrick D.A."/>
            <person name="Frisvad J.C."/>
            <person name="Nielsen K.L."/>
        </authorList>
    </citation>
    <scope>NUCLEOTIDE SEQUENCE</scope>
    <source>
        <strain evidence="1">IBT 30761</strain>
    </source>
</reference>
<reference evidence="1" key="1">
    <citation type="submission" date="2022-11" db="EMBL/GenBank/DDBJ databases">
        <authorList>
            <person name="Petersen C."/>
        </authorList>
    </citation>
    <scope>NUCLEOTIDE SEQUENCE</scope>
    <source>
        <strain evidence="1">IBT 30761</strain>
    </source>
</reference>
<evidence type="ECO:0000313" key="2">
    <source>
        <dbReference type="Proteomes" id="UP001149074"/>
    </source>
</evidence>
<dbReference type="InterPro" id="IPR037883">
    <property type="entry name" value="Knr4/Smi1-like_sf"/>
</dbReference>
<organism evidence="1 2">
    <name type="scientific">Penicillium argentinense</name>
    <dbReference type="NCBI Taxonomy" id="1131581"/>
    <lineage>
        <taxon>Eukaryota</taxon>
        <taxon>Fungi</taxon>
        <taxon>Dikarya</taxon>
        <taxon>Ascomycota</taxon>
        <taxon>Pezizomycotina</taxon>
        <taxon>Eurotiomycetes</taxon>
        <taxon>Eurotiomycetidae</taxon>
        <taxon>Eurotiales</taxon>
        <taxon>Aspergillaceae</taxon>
        <taxon>Penicillium</taxon>
    </lineage>
</organism>
<dbReference type="OrthoDB" id="4330472at2759"/>
<dbReference type="Gene3D" id="3.40.1580.10">
    <property type="entry name" value="SMI1/KNR4-like"/>
    <property type="match status" value="1"/>
</dbReference>
<dbReference type="EMBL" id="JAPQKI010000002">
    <property type="protein sequence ID" value="KAJ5111322.1"/>
    <property type="molecule type" value="Genomic_DNA"/>
</dbReference>
<protein>
    <recommendedName>
        <fullName evidence="3">Knr4/Smi1-like domain-containing protein</fullName>
    </recommendedName>
</protein>
<dbReference type="SUPFAM" id="SSF160631">
    <property type="entry name" value="SMI1/KNR4-like"/>
    <property type="match status" value="1"/>
</dbReference>